<evidence type="ECO:0000256" key="2">
    <source>
        <dbReference type="ARBA" id="ARBA00022617"/>
    </source>
</evidence>
<sequence length="415" mass="45587">MNELPLSDLPLHDPRLYAAGFPHERFRWLRDNDPVSHHEHEAYAGGYWVVARHADVQAVSRDAETWRNAPSPTVDVPPGSPPEATMDILINLDGHGHTQMRKVVNRGFTPRRIAMLESLVRARVDAILDALLDRDGADLVHDIAEILPLHVIADLVGVPEADRAQVFAWTERTFAFDPEADATDRLTAAAEMFAYADGLSRERQAAPRDDLLSIVTHAEVDGHRLDQRQVAAFFMLLQNAGSETTRGVIAGGTVALLDNPEQFERLRADLSLLPTAVEELVRHTTPVLYFSRQAARDTEVGGVAIREGERVLLSYASANRDERVFDDPDGVDLTRRPNEHVAFGAGGPHFCLGASLARLELRVMFEAIARRFEGLAVDGDPAGLPRLHSNLVGGFASVPITWTSLKPKVAASGSR</sequence>
<evidence type="ECO:0000256" key="1">
    <source>
        <dbReference type="ARBA" id="ARBA00010617"/>
    </source>
</evidence>
<keyword evidence="4" id="KW-0560">Oxidoreductase</keyword>
<dbReference type="FunFam" id="1.10.630.10:FF:000018">
    <property type="entry name" value="Cytochrome P450 monooxygenase"/>
    <property type="match status" value="1"/>
</dbReference>
<dbReference type="Gene3D" id="1.10.630.10">
    <property type="entry name" value="Cytochrome P450"/>
    <property type="match status" value="1"/>
</dbReference>
<reference evidence="7" key="1">
    <citation type="submission" date="2020-12" db="EMBL/GenBank/DDBJ databases">
        <title>Genomic characterization of non-nitrogen-fixing Frankia strains.</title>
        <authorList>
            <person name="Carlos-Shanley C."/>
            <person name="Guerra T."/>
            <person name="Hahn D."/>
        </authorList>
    </citation>
    <scope>NUCLEOTIDE SEQUENCE</scope>
    <source>
        <strain evidence="7">CN6</strain>
    </source>
</reference>
<dbReference type="GO" id="GO:0008395">
    <property type="term" value="F:steroid hydroxylase activity"/>
    <property type="evidence" value="ECO:0007669"/>
    <property type="project" value="TreeGrafter"/>
</dbReference>
<dbReference type="InterPro" id="IPR002397">
    <property type="entry name" value="Cyt_P450_B"/>
</dbReference>
<keyword evidence="6" id="KW-0503">Monooxygenase</keyword>
<dbReference type="InterPro" id="IPR001128">
    <property type="entry name" value="Cyt_P450"/>
</dbReference>
<accession>A0A937RGP9</accession>
<evidence type="ECO:0000256" key="5">
    <source>
        <dbReference type="ARBA" id="ARBA00023004"/>
    </source>
</evidence>
<dbReference type="PANTHER" id="PTHR46696:SF4">
    <property type="entry name" value="BIOTIN BIOSYNTHESIS CYTOCHROME P450"/>
    <property type="match status" value="1"/>
</dbReference>
<dbReference type="GO" id="GO:0006707">
    <property type="term" value="P:cholesterol catabolic process"/>
    <property type="evidence" value="ECO:0007669"/>
    <property type="project" value="TreeGrafter"/>
</dbReference>
<dbReference type="Pfam" id="PF00067">
    <property type="entry name" value="p450"/>
    <property type="match status" value="1"/>
</dbReference>
<keyword evidence="5" id="KW-0408">Iron</keyword>
<proteinExistence type="inferred from homology"/>
<organism evidence="7 8">
    <name type="scientific">Frankia nepalensis</name>
    <dbReference type="NCBI Taxonomy" id="1836974"/>
    <lineage>
        <taxon>Bacteria</taxon>
        <taxon>Bacillati</taxon>
        <taxon>Actinomycetota</taxon>
        <taxon>Actinomycetes</taxon>
        <taxon>Frankiales</taxon>
        <taxon>Frankiaceae</taxon>
        <taxon>Frankia</taxon>
    </lineage>
</organism>
<dbReference type="CDD" id="cd11033">
    <property type="entry name" value="CYP142-like"/>
    <property type="match status" value="1"/>
</dbReference>
<dbReference type="SUPFAM" id="SSF48264">
    <property type="entry name" value="Cytochrome P450"/>
    <property type="match status" value="1"/>
</dbReference>
<evidence type="ECO:0000313" key="8">
    <source>
        <dbReference type="Proteomes" id="UP000604475"/>
    </source>
</evidence>
<dbReference type="EMBL" id="JAEACQ010000035">
    <property type="protein sequence ID" value="MBL7625736.1"/>
    <property type="molecule type" value="Genomic_DNA"/>
</dbReference>
<comment type="caution">
    <text evidence="7">The sequence shown here is derived from an EMBL/GenBank/DDBJ whole genome shotgun (WGS) entry which is preliminary data.</text>
</comment>
<dbReference type="Proteomes" id="UP000604475">
    <property type="component" value="Unassembled WGS sequence"/>
</dbReference>
<dbReference type="AlphaFoldDB" id="A0A937RGP9"/>
<comment type="similarity">
    <text evidence="1">Belongs to the cytochrome P450 family.</text>
</comment>
<dbReference type="PANTHER" id="PTHR46696">
    <property type="entry name" value="P450, PUTATIVE (EUROFUNG)-RELATED"/>
    <property type="match status" value="1"/>
</dbReference>
<keyword evidence="2" id="KW-0349">Heme</keyword>
<protein>
    <submittedName>
        <fullName evidence="7">Cytochrome P450</fullName>
    </submittedName>
</protein>
<gene>
    <name evidence="7" type="ORF">I7412_00770</name>
</gene>
<dbReference type="GO" id="GO:0005506">
    <property type="term" value="F:iron ion binding"/>
    <property type="evidence" value="ECO:0007669"/>
    <property type="project" value="InterPro"/>
</dbReference>
<dbReference type="RefSeq" id="WP_203008021.1">
    <property type="nucleotide sequence ID" value="NZ_JADWYU010000297.1"/>
</dbReference>
<evidence type="ECO:0000256" key="4">
    <source>
        <dbReference type="ARBA" id="ARBA00023002"/>
    </source>
</evidence>
<keyword evidence="3" id="KW-0479">Metal-binding</keyword>
<keyword evidence="8" id="KW-1185">Reference proteome</keyword>
<dbReference type="PRINTS" id="PR00359">
    <property type="entry name" value="BP450"/>
</dbReference>
<name>A0A937RGP9_9ACTN</name>
<dbReference type="GO" id="GO:0036199">
    <property type="term" value="F:cholest-4-en-3-one 26-monooxygenase activity"/>
    <property type="evidence" value="ECO:0007669"/>
    <property type="project" value="TreeGrafter"/>
</dbReference>
<dbReference type="InterPro" id="IPR036396">
    <property type="entry name" value="Cyt_P450_sf"/>
</dbReference>
<dbReference type="GO" id="GO:0020037">
    <property type="term" value="F:heme binding"/>
    <property type="evidence" value="ECO:0007669"/>
    <property type="project" value="InterPro"/>
</dbReference>
<evidence type="ECO:0000256" key="3">
    <source>
        <dbReference type="ARBA" id="ARBA00022723"/>
    </source>
</evidence>
<evidence type="ECO:0000256" key="6">
    <source>
        <dbReference type="ARBA" id="ARBA00023033"/>
    </source>
</evidence>
<evidence type="ECO:0000313" key="7">
    <source>
        <dbReference type="EMBL" id="MBL7625736.1"/>
    </source>
</evidence>